<dbReference type="AlphaFoldDB" id="A0A840BLI5"/>
<evidence type="ECO:0000313" key="2">
    <source>
        <dbReference type="Proteomes" id="UP000561045"/>
    </source>
</evidence>
<dbReference type="RefSeq" id="WP_183635996.1">
    <property type="nucleotide sequence ID" value="NZ_BAABLE010000005.1"/>
</dbReference>
<organism evidence="1 2">
    <name type="scientific">Niveibacterium umoris</name>
    <dbReference type="NCBI Taxonomy" id="1193620"/>
    <lineage>
        <taxon>Bacteria</taxon>
        <taxon>Pseudomonadati</taxon>
        <taxon>Pseudomonadota</taxon>
        <taxon>Betaproteobacteria</taxon>
        <taxon>Rhodocyclales</taxon>
        <taxon>Rhodocyclaceae</taxon>
        <taxon>Niveibacterium</taxon>
    </lineage>
</organism>
<reference evidence="1 2" key="1">
    <citation type="submission" date="2020-08" db="EMBL/GenBank/DDBJ databases">
        <title>Genomic Encyclopedia of Type Strains, Phase IV (KMG-IV): sequencing the most valuable type-strain genomes for metagenomic binning, comparative biology and taxonomic classification.</title>
        <authorList>
            <person name="Goeker M."/>
        </authorList>
    </citation>
    <scope>NUCLEOTIDE SEQUENCE [LARGE SCALE GENOMIC DNA]</scope>
    <source>
        <strain evidence="1 2">DSM 106739</strain>
    </source>
</reference>
<evidence type="ECO:0000313" key="1">
    <source>
        <dbReference type="EMBL" id="MBB4014105.1"/>
    </source>
</evidence>
<comment type="caution">
    <text evidence="1">The sequence shown here is derived from an EMBL/GenBank/DDBJ whole genome shotgun (WGS) entry which is preliminary data.</text>
</comment>
<dbReference type="EMBL" id="JACIET010000002">
    <property type="protein sequence ID" value="MBB4014105.1"/>
    <property type="molecule type" value="Genomic_DNA"/>
</dbReference>
<keyword evidence="2" id="KW-1185">Reference proteome</keyword>
<accession>A0A840BLI5</accession>
<dbReference type="Proteomes" id="UP000561045">
    <property type="component" value="Unassembled WGS sequence"/>
</dbReference>
<evidence type="ECO:0008006" key="3">
    <source>
        <dbReference type="Google" id="ProtNLM"/>
    </source>
</evidence>
<sequence>MAAKIRELILPLTSLFVAFSALWYNTWRNEMSERNRNVRAAGFEIIKDLAALQLVANYAHYAPDGNRGNTIAGWSEILLIEDLAMVMPDGVQRQAHKLHDQWEVHVGQLQESEADNDAVIAEISNTREIVLSSLKDLR</sequence>
<name>A0A840BLI5_9RHOO</name>
<protein>
    <recommendedName>
        <fullName evidence="3">CHASE3 domain-containing protein</fullName>
    </recommendedName>
</protein>
<gene>
    <name evidence="1" type="ORF">GGR36_003451</name>
</gene>
<proteinExistence type="predicted"/>